<organism evidence="1 2">
    <name type="scientific">Persephonella marina (strain DSM 14350 / EX-H1)</name>
    <dbReference type="NCBI Taxonomy" id="123214"/>
    <lineage>
        <taxon>Bacteria</taxon>
        <taxon>Pseudomonadati</taxon>
        <taxon>Aquificota</taxon>
        <taxon>Aquificia</taxon>
        <taxon>Aquificales</taxon>
        <taxon>Hydrogenothermaceae</taxon>
        <taxon>Persephonella</taxon>
    </lineage>
</organism>
<keyword evidence="1" id="KW-0449">Lipoprotein</keyword>
<dbReference type="HOGENOM" id="CLU_939534_0_0_0"/>
<dbReference type="eggNOG" id="ENOG5033FZY">
    <property type="taxonomic scope" value="Bacteria"/>
</dbReference>
<proteinExistence type="predicted"/>
<dbReference type="EMBL" id="CP001230">
    <property type="protein sequence ID" value="ACO04789.1"/>
    <property type="molecule type" value="Genomic_DNA"/>
</dbReference>
<dbReference type="RefSeq" id="WP_015898893.1">
    <property type="nucleotide sequence ID" value="NC_012440.1"/>
</dbReference>
<dbReference type="AlphaFoldDB" id="C0QPN9"/>
<dbReference type="KEGG" id="pmx:PERMA_0848"/>
<dbReference type="Proteomes" id="UP000001366">
    <property type="component" value="Chromosome"/>
</dbReference>
<sequence>MKALKVISVTIPLSIALISCGGGGGGGETTQTTNQATTEDVLSSSGVEIGDVLYNSLASSVSNPNLGVPIVLPSMPQGFGPVSATISAQQVTNCTGSASGDLTDIDDDGIPVNGTYTFECKYGTYVTWKGKISAKDDNDNDRLSGYDICTGVFSNGCSREPTTMTSSLGTVEKITDVNIDKVDSTYVFTPFYHKWTFKPSDPTASTIYGILESTDLSYTPDADGDNDPWDSGTWNGTITATGSDGTSTASINITATDLHISDTCDGADGGSITYSGTCDTGGTFRLTVTLTGCKTGTLEITDCNGNTLPTINF</sequence>
<accession>C0QPN9</accession>
<name>C0QPN9_PERMH</name>
<dbReference type="PROSITE" id="PS51257">
    <property type="entry name" value="PROKAR_LIPOPROTEIN"/>
    <property type="match status" value="1"/>
</dbReference>
<dbReference type="PaxDb" id="123214-PERMA_0848"/>
<evidence type="ECO:0000313" key="1">
    <source>
        <dbReference type="EMBL" id="ACO04789.1"/>
    </source>
</evidence>
<dbReference type="OrthoDB" id="34207at2"/>
<keyword evidence="2" id="KW-1185">Reference proteome</keyword>
<protein>
    <submittedName>
        <fullName evidence="1">Putative lipoprotein</fullName>
    </submittedName>
</protein>
<reference evidence="1 2" key="1">
    <citation type="journal article" date="2009" name="J. Bacteriol.">
        <title>Complete and draft genome sequences of six members of the Aquificales.</title>
        <authorList>
            <person name="Reysenbach A.L."/>
            <person name="Hamamura N."/>
            <person name="Podar M."/>
            <person name="Griffiths E."/>
            <person name="Ferreira S."/>
            <person name="Hochstein R."/>
            <person name="Heidelberg J."/>
            <person name="Johnson J."/>
            <person name="Mead D."/>
            <person name="Pohorille A."/>
            <person name="Sarmiento M."/>
            <person name="Schweighofer K."/>
            <person name="Seshadri R."/>
            <person name="Voytek M.A."/>
        </authorList>
    </citation>
    <scope>NUCLEOTIDE SEQUENCE [LARGE SCALE GENOMIC DNA]</scope>
    <source>
        <strain evidence="2">DSM 14350 / EX-H1</strain>
    </source>
</reference>
<gene>
    <name evidence="1" type="ordered locus">PERMA_0848</name>
</gene>
<dbReference type="STRING" id="123214.PERMA_0848"/>
<evidence type="ECO:0000313" key="2">
    <source>
        <dbReference type="Proteomes" id="UP000001366"/>
    </source>
</evidence>